<evidence type="ECO:0000313" key="17">
    <source>
        <dbReference type="EMBL" id="KAJ8025000.1"/>
    </source>
</evidence>
<dbReference type="FunFam" id="3.40.800.20:FF:000002">
    <property type="entry name" value="Histone deacetylase"/>
    <property type="match status" value="1"/>
</dbReference>
<dbReference type="EMBL" id="JAIZAY010000018">
    <property type="protein sequence ID" value="KAJ8025000.1"/>
    <property type="molecule type" value="Genomic_DNA"/>
</dbReference>
<evidence type="ECO:0000256" key="6">
    <source>
        <dbReference type="ARBA" id="ARBA00022801"/>
    </source>
</evidence>
<evidence type="ECO:0000256" key="12">
    <source>
        <dbReference type="PIRNR" id="PIRNR037911"/>
    </source>
</evidence>
<evidence type="ECO:0000256" key="9">
    <source>
        <dbReference type="ARBA" id="ARBA00023015"/>
    </source>
</evidence>
<feature type="binding site" evidence="14">
    <location>
        <position position="677"/>
    </location>
    <ligand>
        <name>Zn(2+)</name>
        <dbReference type="ChEBI" id="CHEBI:29105"/>
    </ligand>
</feature>
<sequence length="1017" mass="111509">MPGRNNKMRVHFSSPVFLTLRDASPTEASDNIKGVEDHFNSMHLKEDPLQGGMPPSGVFPTGDRQSLMQDPAWTMHQDLLRLQQQQQFQQQLLIAQFKQRQDQLASQHMKQQQELIMLKREQLIEQQAAQQRQLELQQREQQEKQQLQQLLAKKDKPSANASSEVKDKLQRFILNRKHGQDLTALNHSPPRAFRHWAPSSSLDHHSPPHISSQYQQPQFGQYDNFPLRKTASDSNLKVRSRLKEKVTERRSHGSPLLRRREGQGSLKKKPWSGDFDSSLSSSAPGSGPSSPSSGGASSGDNANGCHAPGPMPEEPSSSYHMRLKTLYGTGSSGDINNLYSSPSLPNISLGLPAASSQHSPPLAAAKPSITGSIHHGAPLFPTAYLPTVPGTLGSAIPHAMLAALPIQEINSLSGIPPGPAQRLVRPLARTHSAPLPTSQQASATLHSSHHGLSNPHLLDAHSQQLLLLQQQRLLEAEEHVDEREEDTIGQKDRGVSSLKDLRHIKQEPVDLTEDAEEEERCRVRDRDEFVMKHTSLPPSVKFNDAGALASSALHRTLARAQSSPAPNTASDGAQQGKFTTGLAYDTMMLKHQCVCHNNANHPEHPGRLQSIWARLQETGLVSRCERIRVRKATFEELQSCHSEGYVLFFGTSQPNRSKIDPKKLACMPKLNFTWLPCGGLGVDTDTVWNDLHSPSAVRMAAGAVVELAFKVAAGELKNGLAIVRPPGHHAETSQAMGFCFFNSIAIAAKQLRTKLKLNKILIVDWDVHHGNSTQKIFYEDQHVLYISLHRHDDGNFFPGTGAPDECGCGSGLGYNVNIAWRGGLDPAMGDAEYMAAFRTVVLPIAREFSPDVILVSSGFDAALGHPAPLGGYKVTPACFGYMTQQLLTLAGGRVVLVLEGGYDLPSICDSSEVCTQVLLGDDLPNMPDKAMEAIPVEKAAQCLEKTIKIQSEYWTSVRTMSSLIRCSERGSQRQKVMESEAVDAMASLSVATSNPSLNECAEPMEDVIVEEAKSNNS</sequence>
<accession>A0A9Q0YM17</accession>
<feature type="region of interest" description="Disordered" evidence="15">
    <location>
        <begin position="180"/>
        <end position="318"/>
    </location>
</feature>
<evidence type="ECO:0000256" key="8">
    <source>
        <dbReference type="ARBA" id="ARBA00022853"/>
    </source>
</evidence>
<dbReference type="InterPro" id="IPR000286">
    <property type="entry name" value="HDACs"/>
</dbReference>
<evidence type="ECO:0000256" key="15">
    <source>
        <dbReference type="SAM" id="MobiDB-lite"/>
    </source>
</evidence>
<evidence type="ECO:0000313" key="18">
    <source>
        <dbReference type="Proteomes" id="UP001152320"/>
    </source>
</evidence>
<dbReference type="PRINTS" id="PR01270">
    <property type="entry name" value="HDASUPER"/>
</dbReference>
<dbReference type="InterPro" id="IPR023696">
    <property type="entry name" value="Ureohydrolase_dom_sf"/>
</dbReference>
<keyword evidence="4 12" id="KW-0678">Repressor</keyword>
<dbReference type="InterPro" id="IPR046949">
    <property type="entry name" value="HDAC4/5/7/9"/>
</dbReference>
<feature type="binding site" evidence="14">
    <location>
        <position position="593"/>
    </location>
    <ligand>
        <name>Zn(2+)</name>
        <dbReference type="ChEBI" id="CHEBI:29105"/>
    </ligand>
</feature>
<comment type="catalytic activity">
    <reaction evidence="12">
        <text>N(6)-acetyl-L-lysyl-[histone] + H2O = L-lysyl-[histone] + acetate</text>
        <dbReference type="Rhea" id="RHEA:58196"/>
        <dbReference type="Rhea" id="RHEA-COMP:9845"/>
        <dbReference type="Rhea" id="RHEA-COMP:11338"/>
        <dbReference type="ChEBI" id="CHEBI:15377"/>
        <dbReference type="ChEBI" id="CHEBI:29969"/>
        <dbReference type="ChEBI" id="CHEBI:30089"/>
        <dbReference type="ChEBI" id="CHEBI:61930"/>
        <dbReference type="EC" id="3.5.1.98"/>
    </reaction>
</comment>
<dbReference type="Gene3D" id="3.40.800.20">
    <property type="entry name" value="Histone deacetylase domain"/>
    <property type="match status" value="1"/>
</dbReference>
<feature type="binding site" evidence="14">
    <location>
        <position position="601"/>
    </location>
    <ligand>
        <name>Zn(2+)</name>
        <dbReference type="ChEBI" id="CHEBI:29105"/>
    </ligand>
</feature>
<dbReference type="InterPro" id="IPR037138">
    <property type="entry name" value="His_deacetylse_dom_sf"/>
</dbReference>
<comment type="function">
    <text evidence="12">Responsible for the deacetylation of lysine residues on the N-terminal part of the core histones (H2A, H2B, H3 and H4). Histone deacetylation gives a tag for epigenetic repression and plays an important role in transcriptional regulation, cell cycle progression and developmental events.</text>
</comment>
<evidence type="ECO:0000256" key="5">
    <source>
        <dbReference type="ARBA" id="ARBA00022723"/>
    </source>
</evidence>
<dbReference type="Pfam" id="PF00850">
    <property type="entry name" value="Hist_deacetyl"/>
    <property type="match status" value="1"/>
</dbReference>
<protein>
    <recommendedName>
        <fullName evidence="3 12">Histone deacetylase</fullName>
        <ecNumber evidence="3 12">3.5.1.98</ecNumber>
    </recommendedName>
</protein>
<dbReference type="EC" id="3.5.1.98" evidence="3 12"/>
<feature type="region of interest" description="Disordered" evidence="15">
    <location>
        <begin position="147"/>
        <end position="167"/>
    </location>
</feature>
<feature type="binding site" evidence="14">
    <location>
        <position position="595"/>
    </location>
    <ligand>
        <name>Zn(2+)</name>
        <dbReference type="ChEBI" id="CHEBI:29105"/>
    </ligand>
</feature>
<dbReference type="GO" id="GO:0000122">
    <property type="term" value="P:negative regulation of transcription by RNA polymerase II"/>
    <property type="evidence" value="ECO:0007669"/>
    <property type="project" value="InterPro"/>
</dbReference>
<gene>
    <name evidence="17" type="ORF">HOLleu_35078</name>
</gene>
<feature type="compositionally biased region" description="Basic and acidic residues" evidence="15">
    <location>
        <begin position="241"/>
        <end position="251"/>
    </location>
</feature>
<proteinExistence type="inferred from homology"/>
<dbReference type="CDD" id="cd11681">
    <property type="entry name" value="HDAC_classIIa"/>
    <property type="match status" value="1"/>
</dbReference>
<evidence type="ECO:0000256" key="11">
    <source>
        <dbReference type="ARBA" id="ARBA00023242"/>
    </source>
</evidence>
<evidence type="ECO:0000256" key="7">
    <source>
        <dbReference type="ARBA" id="ARBA00022833"/>
    </source>
</evidence>
<evidence type="ECO:0000256" key="2">
    <source>
        <dbReference type="ARBA" id="ARBA00007738"/>
    </source>
</evidence>
<evidence type="ECO:0000256" key="1">
    <source>
        <dbReference type="ARBA" id="ARBA00004123"/>
    </source>
</evidence>
<dbReference type="AlphaFoldDB" id="A0A9Q0YM17"/>
<keyword evidence="8 12" id="KW-0156">Chromatin regulator</keyword>
<dbReference type="PANTHER" id="PTHR45364">
    <property type="entry name" value="HISTONE DEACETYLASE 9-RELATED"/>
    <property type="match status" value="1"/>
</dbReference>
<reference evidence="17" key="1">
    <citation type="submission" date="2021-10" db="EMBL/GenBank/DDBJ databases">
        <title>Tropical sea cucumber genome reveals ecological adaptation and Cuvierian tubules defense mechanism.</title>
        <authorList>
            <person name="Chen T."/>
        </authorList>
    </citation>
    <scope>NUCLEOTIDE SEQUENCE</scope>
    <source>
        <strain evidence="17">Nanhai2018</strain>
        <tissue evidence="17">Muscle</tissue>
    </source>
</reference>
<name>A0A9Q0YM17_HOLLE</name>
<feature type="compositionally biased region" description="Low complexity" evidence="15">
    <location>
        <begin position="272"/>
        <end position="304"/>
    </location>
</feature>
<comment type="subcellular location">
    <subcellularLocation>
        <location evidence="1 12">Nucleus</location>
    </subcellularLocation>
</comment>
<evidence type="ECO:0000256" key="4">
    <source>
        <dbReference type="ARBA" id="ARBA00022491"/>
    </source>
</evidence>
<dbReference type="OrthoDB" id="5232919at2759"/>
<keyword evidence="6 12" id="KW-0378">Hydrolase</keyword>
<evidence type="ECO:0000256" key="10">
    <source>
        <dbReference type="ARBA" id="ARBA00023163"/>
    </source>
</evidence>
<keyword evidence="18" id="KW-1185">Reference proteome</keyword>
<evidence type="ECO:0000256" key="14">
    <source>
        <dbReference type="PIRSR" id="PIRSR037911-2"/>
    </source>
</evidence>
<comment type="caution">
    <text evidence="17">The sequence shown here is derived from an EMBL/GenBank/DDBJ whole genome shotgun (WGS) entry which is preliminary data.</text>
</comment>
<feature type="domain" description="Histone deacetylase" evidence="16">
    <location>
        <begin position="601"/>
        <end position="917"/>
    </location>
</feature>
<keyword evidence="9 12" id="KW-0805">Transcription regulation</keyword>
<organism evidence="17 18">
    <name type="scientific">Holothuria leucospilota</name>
    <name type="common">Black long sea cucumber</name>
    <name type="synonym">Mertensiothuria leucospilota</name>
    <dbReference type="NCBI Taxonomy" id="206669"/>
    <lineage>
        <taxon>Eukaryota</taxon>
        <taxon>Metazoa</taxon>
        <taxon>Echinodermata</taxon>
        <taxon>Eleutherozoa</taxon>
        <taxon>Echinozoa</taxon>
        <taxon>Holothuroidea</taxon>
        <taxon>Aspidochirotacea</taxon>
        <taxon>Aspidochirotida</taxon>
        <taxon>Holothuriidae</taxon>
        <taxon>Holothuria</taxon>
    </lineage>
</organism>
<keyword evidence="5 14" id="KW-0479">Metal-binding</keyword>
<dbReference type="SUPFAM" id="SSF52768">
    <property type="entry name" value="Arginase/deacetylase"/>
    <property type="match status" value="1"/>
</dbReference>
<dbReference type="PIRSF" id="PIRSF037911">
    <property type="entry name" value="HDAC_II_euk"/>
    <property type="match status" value="1"/>
</dbReference>
<dbReference type="GO" id="GO:0046872">
    <property type="term" value="F:metal ion binding"/>
    <property type="evidence" value="ECO:0007669"/>
    <property type="project" value="UniProtKB-KW"/>
</dbReference>
<feature type="active site" evidence="13">
    <location>
        <position position="729"/>
    </location>
</feature>
<evidence type="ECO:0000256" key="13">
    <source>
        <dbReference type="PIRSR" id="PIRSR037911-1"/>
    </source>
</evidence>
<dbReference type="PANTHER" id="PTHR45364:SF13">
    <property type="entry name" value="HISTONE DEACETYLASE"/>
    <property type="match status" value="1"/>
</dbReference>
<keyword evidence="10 12" id="KW-0804">Transcription</keyword>
<comment type="similarity">
    <text evidence="2 12">Belongs to the histone deacetylase family. HD type 2 subfamily.</text>
</comment>
<keyword evidence="11" id="KW-0539">Nucleus</keyword>
<dbReference type="InterPro" id="IPR023801">
    <property type="entry name" value="His_deacetylse_dom"/>
</dbReference>
<keyword evidence="7 14" id="KW-0862">Zinc</keyword>
<dbReference type="GO" id="GO:0005634">
    <property type="term" value="C:nucleus"/>
    <property type="evidence" value="ECO:0007669"/>
    <property type="project" value="UniProtKB-SubCell"/>
</dbReference>
<evidence type="ECO:0000256" key="3">
    <source>
        <dbReference type="ARBA" id="ARBA00012111"/>
    </source>
</evidence>
<evidence type="ECO:0000259" key="16">
    <source>
        <dbReference type="Pfam" id="PF00850"/>
    </source>
</evidence>
<feature type="region of interest" description="Disordered" evidence="15">
    <location>
        <begin position="432"/>
        <end position="456"/>
    </location>
</feature>
<dbReference type="GO" id="GO:0141221">
    <property type="term" value="F:histone deacetylase activity, hydrolytic mechanism"/>
    <property type="evidence" value="ECO:0007669"/>
    <property type="project" value="UniProtKB-EC"/>
</dbReference>
<feature type="compositionally biased region" description="Polar residues" evidence="15">
    <location>
        <begin position="435"/>
        <end position="446"/>
    </location>
</feature>
<dbReference type="Proteomes" id="UP001152320">
    <property type="component" value="Chromosome 18"/>
</dbReference>